<dbReference type="InterPro" id="IPR001005">
    <property type="entry name" value="SANT/Myb"/>
</dbReference>
<dbReference type="SUPFAM" id="SSF46689">
    <property type="entry name" value="Homeodomain-like"/>
    <property type="match status" value="1"/>
</dbReference>
<protein>
    <submittedName>
        <fullName evidence="2">SANT/Myb domain</fullName>
    </submittedName>
    <submittedName>
        <fullName evidence="3">SANT/Myb_domain</fullName>
    </submittedName>
</protein>
<feature type="domain" description="HTH myb-type" evidence="1">
    <location>
        <begin position="14"/>
        <end position="68"/>
    </location>
</feature>
<dbReference type="EMBL" id="CATOUU010000834">
    <property type="protein sequence ID" value="CAI9952867.1"/>
    <property type="molecule type" value="Genomic_DNA"/>
</dbReference>
<dbReference type="PROSITE" id="PS51294">
    <property type="entry name" value="HTH_MYB"/>
    <property type="match status" value="1"/>
</dbReference>
<dbReference type="Pfam" id="PF00249">
    <property type="entry name" value="Myb_DNA-binding"/>
    <property type="match status" value="1"/>
</dbReference>
<evidence type="ECO:0000313" key="2">
    <source>
        <dbReference type="EMBL" id="CAI9952867.1"/>
    </source>
</evidence>
<organism evidence="2">
    <name type="scientific">Hexamita inflata</name>
    <dbReference type="NCBI Taxonomy" id="28002"/>
    <lineage>
        <taxon>Eukaryota</taxon>
        <taxon>Metamonada</taxon>
        <taxon>Diplomonadida</taxon>
        <taxon>Hexamitidae</taxon>
        <taxon>Hexamitinae</taxon>
        <taxon>Hexamita</taxon>
    </lineage>
</organism>
<dbReference type="Proteomes" id="UP001642409">
    <property type="component" value="Unassembled WGS sequence"/>
</dbReference>
<sequence length="119" mass="14067">MLVAQKTTQKSVITINKTKRAWTQTEQDKFKHLYKQFKRDFKRYVPYFDGRTESQIKSFCQNVVHKNKMIQNSKCEQIDNISSKNVTQSSQNMFNQLTNVSNSQFELTTVTFDNLDDLQ</sequence>
<dbReference type="EMBL" id="CAXDID020000018">
    <property type="protein sequence ID" value="CAL5985309.1"/>
    <property type="molecule type" value="Genomic_DNA"/>
</dbReference>
<dbReference type="SMART" id="SM00717">
    <property type="entry name" value="SANT"/>
    <property type="match status" value="1"/>
</dbReference>
<reference evidence="3 4" key="2">
    <citation type="submission" date="2024-07" db="EMBL/GenBank/DDBJ databases">
        <authorList>
            <person name="Akdeniz Z."/>
        </authorList>
    </citation>
    <scope>NUCLEOTIDE SEQUENCE [LARGE SCALE GENOMIC DNA]</scope>
</reference>
<comment type="caution">
    <text evidence="2">The sequence shown here is derived from an EMBL/GenBank/DDBJ whole genome shotgun (WGS) entry which is preliminary data.</text>
</comment>
<evidence type="ECO:0000313" key="3">
    <source>
        <dbReference type="EMBL" id="CAL5985309.1"/>
    </source>
</evidence>
<gene>
    <name evidence="2" type="ORF">HINF_LOCUS40512</name>
    <name evidence="3" type="ORF">HINF_LOCUS8770</name>
</gene>
<dbReference type="InterPro" id="IPR017930">
    <property type="entry name" value="Myb_dom"/>
</dbReference>
<dbReference type="InterPro" id="IPR009057">
    <property type="entry name" value="Homeodomain-like_sf"/>
</dbReference>
<accession>A0AA86QB93</accession>
<dbReference type="CDD" id="cd00167">
    <property type="entry name" value="SANT"/>
    <property type="match status" value="1"/>
</dbReference>
<dbReference type="AlphaFoldDB" id="A0AA86QB93"/>
<reference evidence="2" key="1">
    <citation type="submission" date="2023-06" db="EMBL/GenBank/DDBJ databases">
        <authorList>
            <person name="Kurt Z."/>
        </authorList>
    </citation>
    <scope>NUCLEOTIDE SEQUENCE</scope>
</reference>
<name>A0AA86QB93_9EUKA</name>
<keyword evidence="4" id="KW-1185">Reference proteome</keyword>
<evidence type="ECO:0000259" key="1">
    <source>
        <dbReference type="PROSITE" id="PS51294"/>
    </source>
</evidence>
<dbReference type="Gene3D" id="1.10.10.60">
    <property type="entry name" value="Homeodomain-like"/>
    <property type="match status" value="1"/>
</dbReference>
<proteinExistence type="predicted"/>
<evidence type="ECO:0000313" key="4">
    <source>
        <dbReference type="Proteomes" id="UP001642409"/>
    </source>
</evidence>